<dbReference type="EMBL" id="LAZR01050933">
    <property type="protein sequence ID" value="KKK86254.1"/>
    <property type="molecule type" value="Genomic_DNA"/>
</dbReference>
<organism evidence="5">
    <name type="scientific">marine sediment metagenome</name>
    <dbReference type="NCBI Taxonomy" id="412755"/>
    <lineage>
        <taxon>unclassified sequences</taxon>
        <taxon>metagenomes</taxon>
        <taxon>ecological metagenomes</taxon>
    </lineage>
</organism>
<dbReference type="SUPFAM" id="SSF75620">
    <property type="entry name" value="Release factor"/>
    <property type="match status" value="1"/>
</dbReference>
<dbReference type="PANTHER" id="PTHR43804">
    <property type="entry name" value="LD18447P"/>
    <property type="match status" value="1"/>
</dbReference>
<dbReference type="Pfam" id="PF00472">
    <property type="entry name" value="RF-1"/>
    <property type="match status" value="1"/>
</dbReference>
<dbReference type="GO" id="GO:0003747">
    <property type="term" value="F:translation release factor activity"/>
    <property type="evidence" value="ECO:0007669"/>
    <property type="project" value="InterPro"/>
</dbReference>
<dbReference type="InterPro" id="IPR000352">
    <property type="entry name" value="Pep_chain_release_fac_I"/>
</dbReference>
<keyword evidence="2" id="KW-0488">Methylation</keyword>
<evidence type="ECO:0000256" key="3">
    <source>
        <dbReference type="ARBA" id="ARBA00022917"/>
    </source>
</evidence>
<keyword evidence="3" id="KW-0648">Protein biosynthesis</keyword>
<dbReference type="GO" id="GO:0005737">
    <property type="term" value="C:cytoplasm"/>
    <property type="evidence" value="ECO:0007669"/>
    <property type="project" value="UniProtKB-ARBA"/>
</dbReference>
<dbReference type="InterPro" id="IPR045853">
    <property type="entry name" value="Pep_chain_release_fac_I_sf"/>
</dbReference>
<feature type="non-terminal residue" evidence="5">
    <location>
        <position position="90"/>
    </location>
</feature>
<comment type="caution">
    <text evidence="5">The sequence shown here is derived from an EMBL/GenBank/DDBJ whole genome shotgun (WGS) entry which is preliminary data.</text>
</comment>
<proteinExistence type="inferred from homology"/>
<gene>
    <name evidence="5" type="ORF">LCGC14_2765100</name>
</gene>
<evidence type="ECO:0000259" key="4">
    <source>
        <dbReference type="PROSITE" id="PS00745"/>
    </source>
</evidence>
<comment type="similarity">
    <text evidence="1">Belongs to the prokaryotic/mitochondrial release factor family.</text>
</comment>
<dbReference type="FunFam" id="3.30.160.20:FF:000004">
    <property type="entry name" value="Peptide chain release factor 1"/>
    <property type="match status" value="1"/>
</dbReference>
<sequence>MFPSPRPENSEVIRITDDIAIDEDEIHFEFVRSSGPGGQNVNKVATAIRITHLPTGMVVTCQDERSQLRNRTKAMAVLRARLLDIEQRKQ</sequence>
<dbReference type="AlphaFoldDB" id="A0A0F9B6F4"/>
<feature type="domain" description="Prokaryotic-type class I peptide chain release factors" evidence="4">
    <location>
        <begin position="32"/>
        <end position="48"/>
    </location>
</feature>
<evidence type="ECO:0000256" key="2">
    <source>
        <dbReference type="ARBA" id="ARBA00022481"/>
    </source>
</evidence>
<evidence type="ECO:0000313" key="5">
    <source>
        <dbReference type="EMBL" id="KKK86254.1"/>
    </source>
</evidence>
<evidence type="ECO:0000256" key="1">
    <source>
        <dbReference type="ARBA" id="ARBA00010835"/>
    </source>
</evidence>
<dbReference type="PANTHER" id="PTHR43804:SF7">
    <property type="entry name" value="LD18447P"/>
    <property type="match status" value="1"/>
</dbReference>
<accession>A0A0F9B6F4</accession>
<protein>
    <recommendedName>
        <fullName evidence="4">Prokaryotic-type class I peptide chain release factors domain-containing protein</fullName>
    </recommendedName>
</protein>
<dbReference type="InterPro" id="IPR050057">
    <property type="entry name" value="Prokaryotic/Mito_RF"/>
</dbReference>
<dbReference type="Gene3D" id="3.30.160.20">
    <property type="match status" value="1"/>
</dbReference>
<dbReference type="PROSITE" id="PS00745">
    <property type="entry name" value="RF_PROK_I"/>
    <property type="match status" value="1"/>
</dbReference>
<name>A0A0F9B6F4_9ZZZZ</name>
<reference evidence="5" key="1">
    <citation type="journal article" date="2015" name="Nature">
        <title>Complex archaea that bridge the gap between prokaryotes and eukaryotes.</title>
        <authorList>
            <person name="Spang A."/>
            <person name="Saw J.H."/>
            <person name="Jorgensen S.L."/>
            <person name="Zaremba-Niedzwiedzka K."/>
            <person name="Martijn J."/>
            <person name="Lind A.E."/>
            <person name="van Eijk R."/>
            <person name="Schleper C."/>
            <person name="Guy L."/>
            <person name="Ettema T.J."/>
        </authorList>
    </citation>
    <scope>NUCLEOTIDE SEQUENCE</scope>
</reference>